<dbReference type="STRING" id="579137.Metvu_0772"/>
<gene>
    <name evidence="1" type="ordered locus">Metvu_0772</name>
</gene>
<keyword evidence="2" id="KW-1185">Reference proteome</keyword>
<protein>
    <submittedName>
        <fullName evidence="1">Uncharacterized protein</fullName>
    </submittedName>
</protein>
<evidence type="ECO:0000313" key="2">
    <source>
        <dbReference type="Proteomes" id="UP000002063"/>
    </source>
</evidence>
<reference evidence="1" key="1">
    <citation type="submission" date="2009-10" db="EMBL/GenBank/DDBJ databases">
        <title>Complete sequence of chromosome of Methanocaldococcus vulcanius M7.</title>
        <authorList>
            <consortium name="US DOE Joint Genome Institute"/>
            <person name="Lucas S."/>
            <person name="Copeland A."/>
            <person name="Lapidus A."/>
            <person name="Glavina del Rio T."/>
            <person name="Dalin E."/>
            <person name="Tice H."/>
            <person name="Bruce D."/>
            <person name="Goodwin L."/>
            <person name="Pitluck S."/>
            <person name="Lcollab F.I."/>
            <person name="Brettin T."/>
            <person name="Detter J.C."/>
            <person name="Han C."/>
            <person name="Tapia R."/>
            <person name="Kuske C.R."/>
            <person name="Schmutz J."/>
            <person name="Larimer F."/>
            <person name="Land M."/>
            <person name="Hauser L."/>
            <person name="Kyrpides N."/>
            <person name="Ovchinikova G."/>
            <person name="Sieprawska-Lupa M."/>
            <person name="Whitman W.B."/>
            <person name="Woyke T."/>
        </authorList>
    </citation>
    <scope>NUCLEOTIDE SEQUENCE [LARGE SCALE GENOMIC DNA]</scope>
    <source>
        <strain evidence="1">M7</strain>
    </source>
</reference>
<name>C9RGC8_METVM</name>
<dbReference type="AlphaFoldDB" id="C9RGC8"/>
<dbReference type="EMBL" id="CP001787">
    <property type="protein sequence ID" value="ACX72630.1"/>
    <property type="molecule type" value="Genomic_DNA"/>
</dbReference>
<dbReference type="HOGENOM" id="CLU_3387488_0_0_2"/>
<sequence length="32" mass="3727">METEEIKIQLAVQNDNIIKISTSRDGNVYIKY</sequence>
<dbReference type="Proteomes" id="UP000002063">
    <property type="component" value="Chromosome"/>
</dbReference>
<evidence type="ECO:0000313" key="1">
    <source>
        <dbReference type="EMBL" id="ACX72630.1"/>
    </source>
</evidence>
<dbReference type="KEGG" id="mvu:Metvu_0772"/>
<accession>C9RGC8</accession>
<proteinExistence type="predicted"/>
<organism evidence="1 2">
    <name type="scientific">Methanocaldococcus vulcanius (strain ATCC 700851 / DSM 12094 / M7)</name>
    <name type="common">Methanococcus vulcanius</name>
    <dbReference type="NCBI Taxonomy" id="579137"/>
    <lineage>
        <taxon>Archaea</taxon>
        <taxon>Methanobacteriati</taxon>
        <taxon>Methanobacteriota</taxon>
        <taxon>Methanomada group</taxon>
        <taxon>Methanococci</taxon>
        <taxon>Methanococcales</taxon>
        <taxon>Methanocaldococcaceae</taxon>
        <taxon>Methanocaldococcus</taxon>
    </lineage>
</organism>